<proteinExistence type="predicted"/>
<gene>
    <name evidence="2" type="ORF">C8Q69DRAFT_470043</name>
</gene>
<protein>
    <submittedName>
        <fullName evidence="2">Uncharacterized protein</fullName>
    </submittedName>
</protein>
<evidence type="ECO:0000256" key="1">
    <source>
        <dbReference type="SAM" id="MobiDB-lite"/>
    </source>
</evidence>
<sequence>MRELEPPLLVSPGINSSTKKAYTIQLIQDLPPQTMSSNSQQPHHRGWFSEEIFNHRHHNDGANEVHAQESHVRNKESPKKESEIQRLVDDLKKGERGFKDYIHKDKQLDEEGGTYGGLM</sequence>
<name>A0A443HRF9_BYSSP</name>
<dbReference type="VEuPathDB" id="FungiDB:C8Q69DRAFT_470043"/>
<dbReference type="RefSeq" id="XP_028484032.1">
    <property type="nucleotide sequence ID" value="XM_028630804.1"/>
</dbReference>
<dbReference type="EMBL" id="RCNU01000007">
    <property type="protein sequence ID" value="RWQ94387.1"/>
    <property type="molecule type" value="Genomic_DNA"/>
</dbReference>
<dbReference type="Proteomes" id="UP000283841">
    <property type="component" value="Unassembled WGS sequence"/>
</dbReference>
<keyword evidence="3" id="KW-1185">Reference proteome</keyword>
<comment type="caution">
    <text evidence="2">The sequence shown here is derived from an EMBL/GenBank/DDBJ whole genome shotgun (WGS) entry which is preliminary data.</text>
</comment>
<dbReference type="AlphaFoldDB" id="A0A443HRF9"/>
<dbReference type="GeneID" id="39600081"/>
<feature type="region of interest" description="Disordered" evidence="1">
    <location>
        <begin position="63"/>
        <end position="84"/>
    </location>
</feature>
<evidence type="ECO:0000313" key="2">
    <source>
        <dbReference type="EMBL" id="RWQ94387.1"/>
    </source>
</evidence>
<evidence type="ECO:0000313" key="3">
    <source>
        <dbReference type="Proteomes" id="UP000283841"/>
    </source>
</evidence>
<reference evidence="2 3" key="1">
    <citation type="journal article" date="2018" name="Front. Microbiol.">
        <title>Genomic and genetic insights into a cosmopolitan fungus, Paecilomyces variotii (Eurotiales).</title>
        <authorList>
            <person name="Urquhart A.S."/>
            <person name="Mondo S.J."/>
            <person name="Makela M.R."/>
            <person name="Hane J.K."/>
            <person name="Wiebenga A."/>
            <person name="He G."/>
            <person name="Mihaltcheva S."/>
            <person name="Pangilinan J."/>
            <person name="Lipzen A."/>
            <person name="Barry K."/>
            <person name="de Vries R.P."/>
            <person name="Grigoriev I.V."/>
            <person name="Idnurm A."/>
        </authorList>
    </citation>
    <scope>NUCLEOTIDE SEQUENCE [LARGE SCALE GENOMIC DNA]</scope>
    <source>
        <strain evidence="2 3">CBS 101075</strain>
    </source>
</reference>
<accession>A0A443HRF9</accession>
<organism evidence="2 3">
    <name type="scientific">Byssochlamys spectabilis</name>
    <name type="common">Paecilomyces variotii</name>
    <dbReference type="NCBI Taxonomy" id="264951"/>
    <lineage>
        <taxon>Eukaryota</taxon>
        <taxon>Fungi</taxon>
        <taxon>Dikarya</taxon>
        <taxon>Ascomycota</taxon>
        <taxon>Pezizomycotina</taxon>
        <taxon>Eurotiomycetes</taxon>
        <taxon>Eurotiomycetidae</taxon>
        <taxon>Eurotiales</taxon>
        <taxon>Thermoascaceae</taxon>
        <taxon>Paecilomyces</taxon>
    </lineage>
</organism>